<evidence type="ECO:0000256" key="2">
    <source>
        <dbReference type="ARBA" id="ARBA00022692"/>
    </source>
</evidence>
<evidence type="ECO:0000313" key="8">
    <source>
        <dbReference type="EMBL" id="SKC37568.1"/>
    </source>
</evidence>
<feature type="transmembrane region" description="Helical" evidence="6">
    <location>
        <begin position="171"/>
        <end position="195"/>
    </location>
</feature>
<proteinExistence type="predicted"/>
<keyword evidence="3 6" id="KW-1133">Transmembrane helix</keyword>
<evidence type="ECO:0000256" key="6">
    <source>
        <dbReference type="SAM" id="Phobius"/>
    </source>
</evidence>
<dbReference type="EMBL" id="FUZQ01000001">
    <property type="protein sequence ID" value="SKC37568.1"/>
    <property type="molecule type" value="Genomic_DNA"/>
</dbReference>
<feature type="transmembrane region" description="Helical" evidence="6">
    <location>
        <begin position="215"/>
        <end position="231"/>
    </location>
</feature>
<evidence type="ECO:0000256" key="3">
    <source>
        <dbReference type="ARBA" id="ARBA00022989"/>
    </source>
</evidence>
<feature type="transmembrane region" description="Helical" evidence="6">
    <location>
        <begin position="146"/>
        <end position="164"/>
    </location>
</feature>
<feature type="transmembrane region" description="Helical" evidence="6">
    <location>
        <begin position="119"/>
        <end position="140"/>
    </location>
</feature>
<keyword evidence="9" id="KW-1185">Reference proteome</keyword>
<dbReference type="PANTHER" id="PTHR37422">
    <property type="entry name" value="TEICHURONIC ACID BIOSYNTHESIS PROTEIN TUAE"/>
    <property type="match status" value="1"/>
</dbReference>
<feature type="transmembrane region" description="Helical" evidence="6">
    <location>
        <begin position="358"/>
        <end position="381"/>
    </location>
</feature>
<feature type="transmembrane region" description="Helical" evidence="6">
    <location>
        <begin position="261"/>
        <end position="277"/>
    </location>
</feature>
<sequence length="467" mass="49440">MSAAGRRVALPTGLRAGLWTTTRATTWAAVLVVAVLGVTYVLAHDLTLGVAAATLVALAGVTLYDPSLVPVVAMPAFVVSDRIGGDSLNMTLSDVALFGAFWVALLFSPRPFTPALRSMLWLSAIYQLASLFAVVATPFRQNTVEWFHAWVLVGGALVVGWAVGRSGRATLGLTLLTLATLVVALNACALAAVQLAQGDVSPVYPNWPLAMHKNLAGPIFMSVALVAFVRQPWLHWPAWFRIPAFYVLVLGLMAVQSRQAIVGLGVGLIVLALRAGHGRHWSPILMLLTMAPAAIFVASRVQDDLSGDDPFNSTAFRVAGIAGGFDVWRENPWFGAGLRWWSSGPVAGFQPPNAVAEVLSSVGVVGLAGFAVLMLGTLVVAWRMDRRFGTLAVALLASRLVASQFDQFWVSIIVSLPFLLVGVCLGAEGLDRQSGTRDVRHGQVGGDAPPPNVPSPRSDAALQTEAS</sequence>
<keyword evidence="4 6" id="KW-0472">Membrane</keyword>
<evidence type="ECO:0000256" key="1">
    <source>
        <dbReference type="ARBA" id="ARBA00004141"/>
    </source>
</evidence>
<comment type="subcellular location">
    <subcellularLocation>
        <location evidence="1">Membrane</location>
        <topology evidence="1">Multi-pass membrane protein</topology>
    </subcellularLocation>
</comment>
<dbReference type="PANTHER" id="PTHR37422:SF13">
    <property type="entry name" value="LIPOPOLYSACCHARIDE BIOSYNTHESIS PROTEIN PA4999-RELATED"/>
    <property type="match status" value="1"/>
</dbReference>
<dbReference type="Pfam" id="PF04932">
    <property type="entry name" value="Wzy_C"/>
    <property type="match status" value="1"/>
</dbReference>
<dbReference type="InterPro" id="IPR051533">
    <property type="entry name" value="WaaL-like"/>
</dbReference>
<feature type="domain" description="O-antigen ligase-related" evidence="7">
    <location>
        <begin position="245"/>
        <end position="370"/>
    </location>
</feature>
<dbReference type="RefSeq" id="WP_079570279.1">
    <property type="nucleotide sequence ID" value="NZ_FUZQ01000001.1"/>
</dbReference>
<dbReference type="GO" id="GO:0016020">
    <property type="term" value="C:membrane"/>
    <property type="evidence" value="ECO:0007669"/>
    <property type="project" value="UniProtKB-SubCell"/>
</dbReference>
<dbReference type="GO" id="GO:0016874">
    <property type="term" value="F:ligase activity"/>
    <property type="evidence" value="ECO:0007669"/>
    <property type="project" value="UniProtKB-KW"/>
</dbReference>
<dbReference type="AlphaFoldDB" id="A0A1T5IET8"/>
<protein>
    <submittedName>
        <fullName evidence="8">O-antigen ligase</fullName>
    </submittedName>
</protein>
<feature type="region of interest" description="Disordered" evidence="5">
    <location>
        <begin position="433"/>
        <end position="467"/>
    </location>
</feature>
<dbReference type="InterPro" id="IPR007016">
    <property type="entry name" value="O-antigen_ligase-rel_domated"/>
</dbReference>
<accession>A0A1T5IET8</accession>
<feature type="transmembrane region" description="Helical" evidence="6">
    <location>
        <begin position="90"/>
        <end position="107"/>
    </location>
</feature>
<name>A0A1T5IET8_9MICO</name>
<evidence type="ECO:0000256" key="5">
    <source>
        <dbReference type="SAM" id="MobiDB-lite"/>
    </source>
</evidence>
<feature type="transmembrane region" description="Helical" evidence="6">
    <location>
        <begin position="284"/>
        <end position="301"/>
    </location>
</feature>
<dbReference type="Proteomes" id="UP000189777">
    <property type="component" value="Unassembled WGS sequence"/>
</dbReference>
<feature type="transmembrane region" description="Helical" evidence="6">
    <location>
        <begin position="238"/>
        <end position="255"/>
    </location>
</feature>
<reference evidence="8 9" key="1">
    <citation type="submission" date="2017-02" db="EMBL/GenBank/DDBJ databases">
        <authorList>
            <person name="Peterson S.W."/>
        </authorList>
    </citation>
    <scope>NUCLEOTIDE SEQUENCE [LARGE SCALE GENOMIC DNA]</scope>
    <source>
        <strain evidence="8 9">DSM 21481</strain>
    </source>
</reference>
<gene>
    <name evidence="8" type="ORF">SAMN04324258_0421</name>
</gene>
<feature type="transmembrane region" description="Helical" evidence="6">
    <location>
        <begin position="24"/>
        <end position="43"/>
    </location>
</feature>
<dbReference type="OrthoDB" id="3837781at2"/>
<feature type="transmembrane region" description="Helical" evidence="6">
    <location>
        <begin position="55"/>
        <end position="78"/>
    </location>
</feature>
<evidence type="ECO:0000313" key="9">
    <source>
        <dbReference type="Proteomes" id="UP000189777"/>
    </source>
</evidence>
<feature type="transmembrane region" description="Helical" evidence="6">
    <location>
        <begin position="411"/>
        <end position="430"/>
    </location>
</feature>
<dbReference type="STRING" id="526729.SAMN04324258_0421"/>
<keyword evidence="2 6" id="KW-0812">Transmembrane</keyword>
<keyword evidence="8" id="KW-0436">Ligase</keyword>
<evidence type="ECO:0000259" key="7">
    <source>
        <dbReference type="Pfam" id="PF04932"/>
    </source>
</evidence>
<organism evidence="8 9">
    <name type="scientific">Krasilnikoviella flava</name>
    <dbReference type="NCBI Taxonomy" id="526729"/>
    <lineage>
        <taxon>Bacteria</taxon>
        <taxon>Bacillati</taxon>
        <taxon>Actinomycetota</taxon>
        <taxon>Actinomycetes</taxon>
        <taxon>Micrococcales</taxon>
        <taxon>Promicromonosporaceae</taxon>
        <taxon>Krasilnikoviella</taxon>
    </lineage>
</organism>
<evidence type="ECO:0000256" key="4">
    <source>
        <dbReference type="ARBA" id="ARBA00023136"/>
    </source>
</evidence>